<protein>
    <submittedName>
        <fullName evidence="1">Uncharacterized protein</fullName>
    </submittedName>
</protein>
<name>A0A8A1M015_AJECA</name>
<dbReference type="EMBL" id="CP069109">
    <property type="protein sequence ID" value="QSS58004.1"/>
    <property type="molecule type" value="Genomic_DNA"/>
</dbReference>
<organism evidence="1 2">
    <name type="scientific">Ajellomyces capsulatus</name>
    <name type="common">Darling's disease fungus</name>
    <name type="synonym">Histoplasma capsulatum</name>
    <dbReference type="NCBI Taxonomy" id="5037"/>
    <lineage>
        <taxon>Eukaryota</taxon>
        <taxon>Fungi</taxon>
        <taxon>Dikarya</taxon>
        <taxon>Ascomycota</taxon>
        <taxon>Pezizomycotina</taxon>
        <taxon>Eurotiomycetes</taxon>
        <taxon>Eurotiomycetidae</taxon>
        <taxon>Onygenales</taxon>
        <taxon>Ajellomycetaceae</taxon>
        <taxon>Histoplasma</taxon>
    </lineage>
</organism>
<evidence type="ECO:0000313" key="1">
    <source>
        <dbReference type="EMBL" id="QSS58004.1"/>
    </source>
</evidence>
<sequence length="156" mass="17226">MHTEQSRPLPSLVQYQFRACGEYSRDSDEKQGLLPWKKGNRTRAWLPGITDFTIPIEKERRAKKSSIEQAASDDAIIKQYRKTTAGKILTPRAKKGIQSSQPTIADECIAPSITQSIERCNGQLVPDGSCMSSSRPVAAGDGVQDNTILWLALQPP</sequence>
<dbReference type="Proteomes" id="UP000663671">
    <property type="component" value="Chromosome 2"/>
</dbReference>
<proteinExistence type="predicted"/>
<dbReference type="AlphaFoldDB" id="A0A8A1M015"/>
<evidence type="ECO:0000313" key="2">
    <source>
        <dbReference type="Proteomes" id="UP000663671"/>
    </source>
</evidence>
<gene>
    <name evidence="1" type="ORF">I7I51_07423</name>
</gene>
<accession>A0A8A1M015</accession>
<reference evidence="1" key="1">
    <citation type="submission" date="2021-01" db="EMBL/GenBank/DDBJ databases">
        <title>Chromosome-level genome assembly of a human fungal pathogen reveals clustering of transcriptionally co-regulated genes.</title>
        <authorList>
            <person name="Voorhies M."/>
            <person name="Cohen S."/>
            <person name="Shea T.P."/>
            <person name="Petrus S."/>
            <person name="Munoz J.F."/>
            <person name="Poplawski S."/>
            <person name="Goldman W.E."/>
            <person name="Michael T."/>
            <person name="Cuomo C.A."/>
            <person name="Sil A."/>
            <person name="Beyhan S."/>
        </authorList>
    </citation>
    <scope>NUCLEOTIDE SEQUENCE</scope>
    <source>
        <strain evidence="1">WU24</strain>
    </source>
</reference>
<dbReference type="VEuPathDB" id="FungiDB:I7I51_07423"/>